<dbReference type="InterPro" id="IPR016162">
    <property type="entry name" value="Ald_DH_N"/>
</dbReference>
<proteinExistence type="inferred from homology"/>
<evidence type="ECO:0000313" key="8">
    <source>
        <dbReference type="EMBL" id="SMR58227.1"/>
    </source>
</evidence>
<keyword evidence="2 6" id="KW-0560">Oxidoreductase</keyword>
<dbReference type="Gene3D" id="3.40.309.10">
    <property type="entry name" value="Aldehyde Dehydrogenase, Chain A, domain 2"/>
    <property type="match status" value="1"/>
</dbReference>
<dbReference type="GO" id="GO:0046394">
    <property type="term" value="P:carboxylic acid biosynthetic process"/>
    <property type="evidence" value="ECO:0007669"/>
    <property type="project" value="UniProtKB-ARBA"/>
</dbReference>
<comment type="catalytic activity">
    <reaction evidence="4">
        <text>an aldehyde + NAD(+) + H2O = a carboxylate + NADH + 2 H(+)</text>
        <dbReference type="Rhea" id="RHEA:16185"/>
        <dbReference type="ChEBI" id="CHEBI:15377"/>
        <dbReference type="ChEBI" id="CHEBI:15378"/>
        <dbReference type="ChEBI" id="CHEBI:17478"/>
        <dbReference type="ChEBI" id="CHEBI:29067"/>
        <dbReference type="ChEBI" id="CHEBI:57540"/>
        <dbReference type="ChEBI" id="CHEBI:57945"/>
        <dbReference type="EC" id="1.2.1.3"/>
    </reaction>
</comment>
<dbReference type="InterPro" id="IPR016161">
    <property type="entry name" value="Ald_DH/histidinol_DH"/>
</dbReference>
<protein>
    <recommendedName>
        <fullName evidence="3">aldehyde dehydrogenase (NAD(+))</fullName>
        <ecNumber evidence="3">1.2.1.3</ecNumber>
    </recommendedName>
</protein>
<accession>A0A2H1GXD2</accession>
<dbReference type="FunFam" id="3.40.605.10:FF:000007">
    <property type="entry name" value="NAD/NADP-dependent betaine aldehyde dehydrogenase"/>
    <property type="match status" value="1"/>
</dbReference>
<reference evidence="9" key="1">
    <citation type="submission" date="2017-05" db="EMBL/GenBank/DDBJ databases">
        <authorList>
            <person name="Song R."/>
            <person name="Chenine A.L."/>
            <person name="Ruprecht R.M."/>
        </authorList>
    </citation>
    <scope>NUCLEOTIDE SEQUENCE [LARGE SCALE GENOMIC DNA]</scope>
</reference>
<dbReference type="FunFam" id="3.40.605.10:FF:000026">
    <property type="entry name" value="Aldehyde dehydrogenase, putative"/>
    <property type="match status" value="1"/>
</dbReference>
<dbReference type="AlphaFoldDB" id="A0A2H1GXD2"/>
<evidence type="ECO:0000256" key="6">
    <source>
        <dbReference type="RuleBase" id="RU003345"/>
    </source>
</evidence>
<dbReference type="SUPFAM" id="SSF53720">
    <property type="entry name" value="ALDH-like"/>
    <property type="match status" value="1"/>
</dbReference>
<dbReference type="PROSITE" id="PS00687">
    <property type="entry name" value="ALDEHYDE_DEHYDR_GLU"/>
    <property type="match status" value="1"/>
</dbReference>
<evidence type="ECO:0000259" key="7">
    <source>
        <dbReference type="Pfam" id="PF00171"/>
    </source>
</evidence>
<dbReference type="EC" id="1.2.1.3" evidence="3"/>
<evidence type="ECO:0000256" key="4">
    <source>
        <dbReference type="ARBA" id="ARBA00049194"/>
    </source>
</evidence>
<sequence length="499" mass="52986">MSNKALKLTGSSGQIISLPTGLFIDNEFVPSVHGNTIDVSNAATRNVIGTISCATAQDVDVAVKSSQKAYQETWRHVSAATRRQLLNKLADLIERDGDSFAVIEGNDVGALTSTTTGLLVPMSVEWLRYYAGWADKVEGRSAKWDNAGAPSGLAYTQREPYGVTAAIVPWNTPLMLTCWKIGPCIAAGNTVVIKPPELAPLSALKLAELIKEAGFPPGVINIIPGLGHTAGSALAHHQDVRKIAFTGSTVTGRLVLEASAKSNLKKVSLELGGKSPSIIFDDADFDDAVTWAAAGITAGEGQICAAGSRIYVQDTIYKKFLQAFSDKCKAAILGDPLAANTTKGPLISDGQREKVLGFIDRAKKNGTPLLYGGDRLGSSNGVQNTAFFDVPDDAEIVQEEIFGPVAAITKFSTEQEVIQKSSNSNYGLSASVFTRDLARAHRVADQLESGQVTINAWAMLAANMPFGGFKQSGFGRDGGPEALEDWTTVKAVKVFLPRL</sequence>
<comment type="similarity">
    <text evidence="1 6">Belongs to the aldehyde dehydrogenase family.</text>
</comment>
<evidence type="ECO:0000256" key="5">
    <source>
        <dbReference type="PROSITE-ProRule" id="PRU10007"/>
    </source>
</evidence>
<dbReference type="GO" id="GO:0004029">
    <property type="term" value="F:aldehyde dehydrogenase (NAD+) activity"/>
    <property type="evidence" value="ECO:0007669"/>
    <property type="project" value="UniProtKB-EC"/>
</dbReference>
<dbReference type="Pfam" id="PF00171">
    <property type="entry name" value="Aldedh"/>
    <property type="match status" value="1"/>
</dbReference>
<evidence type="ECO:0000256" key="3">
    <source>
        <dbReference type="ARBA" id="ARBA00024226"/>
    </source>
</evidence>
<dbReference type="Proteomes" id="UP000245764">
    <property type="component" value="Chromosome 9"/>
</dbReference>
<dbReference type="PANTHER" id="PTHR11699">
    <property type="entry name" value="ALDEHYDE DEHYDROGENASE-RELATED"/>
    <property type="match status" value="1"/>
</dbReference>
<dbReference type="InterPro" id="IPR016163">
    <property type="entry name" value="Ald_DH_C"/>
</dbReference>
<evidence type="ECO:0000256" key="2">
    <source>
        <dbReference type="ARBA" id="ARBA00023002"/>
    </source>
</evidence>
<dbReference type="InterPro" id="IPR015590">
    <property type="entry name" value="Aldehyde_DH_dom"/>
</dbReference>
<feature type="domain" description="Aldehyde dehydrogenase" evidence="7">
    <location>
        <begin position="31"/>
        <end position="492"/>
    </location>
</feature>
<feature type="active site" evidence="5">
    <location>
        <position position="270"/>
    </location>
</feature>
<gene>
    <name evidence="8" type="ORF">ZT1E4_G8962</name>
</gene>
<dbReference type="Gene3D" id="3.40.605.10">
    <property type="entry name" value="Aldehyde Dehydrogenase, Chain A, domain 1"/>
    <property type="match status" value="1"/>
</dbReference>
<evidence type="ECO:0000256" key="1">
    <source>
        <dbReference type="ARBA" id="ARBA00009986"/>
    </source>
</evidence>
<name>A0A2H1GXD2_ZYMTR</name>
<dbReference type="InterPro" id="IPR029510">
    <property type="entry name" value="Ald_DH_CS_GLU"/>
</dbReference>
<dbReference type="EMBL" id="LT854261">
    <property type="protein sequence ID" value="SMR58227.1"/>
    <property type="molecule type" value="Genomic_DNA"/>
</dbReference>
<dbReference type="FunFam" id="3.40.309.10:FF:000012">
    <property type="entry name" value="Betaine aldehyde dehydrogenase"/>
    <property type="match status" value="1"/>
</dbReference>
<evidence type="ECO:0000313" key="9">
    <source>
        <dbReference type="Proteomes" id="UP000245764"/>
    </source>
</evidence>
<organism evidence="8 9">
    <name type="scientific">Zymoseptoria tritici ST99CH_1E4</name>
    <dbReference type="NCBI Taxonomy" id="1276532"/>
    <lineage>
        <taxon>Eukaryota</taxon>
        <taxon>Fungi</taxon>
        <taxon>Dikarya</taxon>
        <taxon>Ascomycota</taxon>
        <taxon>Pezizomycotina</taxon>
        <taxon>Dothideomycetes</taxon>
        <taxon>Dothideomycetidae</taxon>
        <taxon>Mycosphaerellales</taxon>
        <taxon>Mycosphaerellaceae</taxon>
        <taxon>Zymoseptoria</taxon>
    </lineage>
</organism>